<dbReference type="EMBL" id="MGIZ01000064">
    <property type="protein sequence ID" value="OGM96884.1"/>
    <property type="molecule type" value="Genomic_DNA"/>
</dbReference>
<reference evidence="2 3" key="1">
    <citation type="journal article" date="2016" name="Nat. Commun.">
        <title>Thousands of microbial genomes shed light on interconnected biogeochemical processes in an aquifer system.</title>
        <authorList>
            <person name="Anantharaman K."/>
            <person name="Brown C.T."/>
            <person name="Hug L.A."/>
            <person name="Sharon I."/>
            <person name="Castelle C.J."/>
            <person name="Probst A.J."/>
            <person name="Thomas B.C."/>
            <person name="Singh A."/>
            <person name="Wilkins M.J."/>
            <person name="Karaoz U."/>
            <person name="Brodie E.L."/>
            <person name="Williams K.H."/>
            <person name="Hubbard S.S."/>
            <person name="Banfield J.F."/>
        </authorList>
    </citation>
    <scope>NUCLEOTIDE SEQUENCE [LARGE SCALE GENOMIC DNA]</scope>
</reference>
<dbReference type="Gene3D" id="3.40.30.10">
    <property type="entry name" value="Glutaredoxin"/>
    <property type="match status" value="1"/>
</dbReference>
<evidence type="ECO:0008006" key="4">
    <source>
        <dbReference type="Google" id="ProtNLM"/>
    </source>
</evidence>
<dbReference type="PANTHER" id="PTHR34573">
    <property type="entry name" value="VKC DOMAIN-CONTAINING PROTEIN"/>
    <property type="match status" value="1"/>
</dbReference>
<accession>A0A1F8E7N5</accession>
<protein>
    <recommendedName>
        <fullName evidence="4">Thioredoxin domain-containing protein</fullName>
    </recommendedName>
</protein>
<dbReference type="AlphaFoldDB" id="A0A1F8E7N5"/>
<evidence type="ECO:0000256" key="1">
    <source>
        <dbReference type="SAM" id="Phobius"/>
    </source>
</evidence>
<gene>
    <name evidence="2" type="ORF">A2817_01095</name>
</gene>
<proteinExistence type="predicted"/>
<dbReference type="Proteomes" id="UP000177594">
    <property type="component" value="Unassembled WGS sequence"/>
</dbReference>
<keyword evidence="1" id="KW-1133">Transmembrane helix</keyword>
<keyword evidence="1" id="KW-0472">Membrane</keyword>
<sequence>MKLIYWIPLIFFTAVIGIIIFDRKEVDADYDLFAQCLTEKGFTMYGAEWCPHCKNEKNAFGDSFKYVEYVECPDNPKECLEKGINGYPTWITGEGEKLEGERGVEKLSEKSGCKLQN</sequence>
<dbReference type="PANTHER" id="PTHR34573:SF1">
    <property type="entry name" value="VITAMIN K EPOXIDE REDUCTASE DOMAIN-CONTAINING PROTEIN"/>
    <property type="match status" value="1"/>
</dbReference>
<comment type="caution">
    <text evidence="2">The sequence shown here is derived from an EMBL/GenBank/DDBJ whole genome shotgun (WGS) entry which is preliminary data.</text>
</comment>
<evidence type="ECO:0000313" key="2">
    <source>
        <dbReference type="EMBL" id="OGM96884.1"/>
    </source>
</evidence>
<feature type="transmembrane region" description="Helical" evidence="1">
    <location>
        <begin position="6"/>
        <end position="22"/>
    </location>
</feature>
<dbReference type="CDD" id="cd02961">
    <property type="entry name" value="PDI_a_family"/>
    <property type="match status" value="1"/>
</dbReference>
<keyword evidence="1" id="KW-0812">Transmembrane</keyword>
<dbReference type="InterPro" id="IPR036249">
    <property type="entry name" value="Thioredoxin-like_sf"/>
</dbReference>
<organism evidence="2 3">
    <name type="scientific">Candidatus Yanofskybacteria bacterium RIFCSPHIGHO2_01_FULL_39_8b</name>
    <dbReference type="NCBI Taxonomy" id="1802659"/>
    <lineage>
        <taxon>Bacteria</taxon>
        <taxon>Candidatus Yanofskyibacteriota</taxon>
    </lineage>
</organism>
<dbReference type="SUPFAM" id="SSF52833">
    <property type="entry name" value="Thioredoxin-like"/>
    <property type="match status" value="1"/>
</dbReference>
<name>A0A1F8E7N5_9BACT</name>
<evidence type="ECO:0000313" key="3">
    <source>
        <dbReference type="Proteomes" id="UP000177594"/>
    </source>
</evidence>